<dbReference type="EMBL" id="ACJW02000002">
    <property type="protein sequence ID" value="EEP68872.1"/>
    <property type="molecule type" value="Genomic_DNA"/>
</dbReference>
<protein>
    <submittedName>
        <fullName evidence="1">Uncharacterized protein</fullName>
    </submittedName>
</protein>
<dbReference type="STRING" id="629741.GCWU000324_00781"/>
<dbReference type="AlphaFoldDB" id="C4GF67"/>
<comment type="caution">
    <text evidence="1">The sequence shown here is derived from an EMBL/GenBank/DDBJ whole genome shotgun (WGS) entry which is preliminary data.</text>
</comment>
<name>C4GF67_9NEIS</name>
<keyword evidence="2" id="KW-1185">Reference proteome</keyword>
<accession>C4GF67</accession>
<sequence length="45" mass="5298">MRLSCGKGFRLPQMERRWLVAKMLNKPAMPTFRRVIFRLPPPKAA</sequence>
<reference evidence="1" key="1">
    <citation type="submission" date="2009-04" db="EMBL/GenBank/DDBJ databases">
        <authorList>
            <person name="Weinstock G."/>
            <person name="Sodergren E."/>
            <person name="Clifton S."/>
            <person name="Fulton L."/>
            <person name="Fulton B."/>
            <person name="Courtney L."/>
            <person name="Fronick C."/>
            <person name="Harrison M."/>
            <person name="Strong C."/>
            <person name="Farmer C."/>
            <person name="Delahaunty K."/>
            <person name="Markovic C."/>
            <person name="Hall O."/>
            <person name="Minx P."/>
            <person name="Tomlinson C."/>
            <person name="Mitreva M."/>
            <person name="Nelson J."/>
            <person name="Hou S."/>
            <person name="Wollam A."/>
            <person name="Pepin K.H."/>
            <person name="Johnson M."/>
            <person name="Bhonagiri V."/>
            <person name="Nash W.E."/>
            <person name="Warren W."/>
            <person name="Chinwalla A."/>
            <person name="Mardis E.R."/>
            <person name="Wilson R.K."/>
        </authorList>
    </citation>
    <scope>NUCLEOTIDE SEQUENCE [LARGE SCALE GENOMIC DNA]</scope>
    <source>
        <strain evidence="1">ATCC 51147</strain>
    </source>
</reference>
<proteinExistence type="predicted"/>
<dbReference type="HOGENOM" id="CLU_3200906_0_0_4"/>
<gene>
    <name evidence="1" type="ORF">GCWU000324_00781</name>
</gene>
<evidence type="ECO:0000313" key="1">
    <source>
        <dbReference type="EMBL" id="EEP68872.1"/>
    </source>
</evidence>
<evidence type="ECO:0000313" key="2">
    <source>
        <dbReference type="Proteomes" id="UP000003009"/>
    </source>
</evidence>
<dbReference type="Proteomes" id="UP000003009">
    <property type="component" value="Unassembled WGS sequence"/>
</dbReference>
<organism evidence="1 2">
    <name type="scientific">Kingella oralis ATCC 51147</name>
    <dbReference type="NCBI Taxonomy" id="629741"/>
    <lineage>
        <taxon>Bacteria</taxon>
        <taxon>Pseudomonadati</taxon>
        <taxon>Pseudomonadota</taxon>
        <taxon>Betaproteobacteria</taxon>
        <taxon>Neisseriales</taxon>
        <taxon>Neisseriaceae</taxon>
        <taxon>Kingella</taxon>
    </lineage>
</organism>